<dbReference type="Pfam" id="PF01381">
    <property type="entry name" value="HTH_3"/>
    <property type="match status" value="1"/>
</dbReference>
<dbReference type="Proteomes" id="UP000316747">
    <property type="component" value="Unassembled WGS sequence"/>
</dbReference>
<feature type="compositionally biased region" description="Basic and acidic residues" evidence="1">
    <location>
        <begin position="123"/>
        <end position="142"/>
    </location>
</feature>
<accession>A0A543HWP3</accession>
<dbReference type="InterPro" id="IPR010982">
    <property type="entry name" value="Lambda_DNA-bd_dom_sf"/>
</dbReference>
<name>A0A543HWP3_9MICO</name>
<dbReference type="Gene3D" id="1.10.260.40">
    <property type="entry name" value="lambda repressor-like DNA-binding domains"/>
    <property type="match status" value="1"/>
</dbReference>
<reference evidence="3 4" key="1">
    <citation type="submission" date="2019-06" db="EMBL/GenBank/DDBJ databases">
        <title>Genome sequencing of plant associated microbes to promote plant fitness in Sorghum bicolor and Oryza sativa.</title>
        <authorList>
            <person name="Coleman-Derr D."/>
        </authorList>
    </citation>
    <scope>NUCLEOTIDE SEQUENCE [LARGE SCALE GENOMIC DNA]</scope>
    <source>
        <strain evidence="3 4">KV-663</strain>
    </source>
</reference>
<sequence length="203" mass="22586">MDDELDVARLVMRVRRMADLSQRDLAARVGTSPSTVARIETGGCSVSVSLLSSILGLAGLRLVAVATDGQPVAPVARDTLRDNGGRRFPAHLDVDLPSEVPKLRQLMPRRDRPPAKGWYRQRTLRDERRERDGVPPDHPTFDDLREAAQRERAHLRRVRALLARAAPPPPECTCEIDCLLSPGCLPACACQCEPRRPRAHLRE</sequence>
<dbReference type="CDD" id="cd00093">
    <property type="entry name" value="HTH_XRE"/>
    <property type="match status" value="1"/>
</dbReference>
<dbReference type="InterPro" id="IPR001387">
    <property type="entry name" value="Cro/C1-type_HTH"/>
</dbReference>
<protein>
    <submittedName>
        <fullName evidence="3">HTH-type transcriptional regulator/antitoxin HipB</fullName>
    </submittedName>
</protein>
<dbReference type="EMBL" id="VFPM01000002">
    <property type="protein sequence ID" value="TQM62710.1"/>
    <property type="molecule type" value="Genomic_DNA"/>
</dbReference>
<dbReference type="SUPFAM" id="SSF47413">
    <property type="entry name" value="lambda repressor-like DNA-binding domains"/>
    <property type="match status" value="1"/>
</dbReference>
<keyword evidence="4" id="KW-1185">Reference proteome</keyword>
<dbReference type="GO" id="GO:0003677">
    <property type="term" value="F:DNA binding"/>
    <property type="evidence" value="ECO:0007669"/>
    <property type="project" value="InterPro"/>
</dbReference>
<evidence type="ECO:0000313" key="4">
    <source>
        <dbReference type="Proteomes" id="UP000316747"/>
    </source>
</evidence>
<organism evidence="3 4">
    <name type="scientific">Humibacillus xanthopallidus</name>
    <dbReference type="NCBI Taxonomy" id="412689"/>
    <lineage>
        <taxon>Bacteria</taxon>
        <taxon>Bacillati</taxon>
        <taxon>Actinomycetota</taxon>
        <taxon>Actinomycetes</taxon>
        <taxon>Micrococcales</taxon>
        <taxon>Intrasporangiaceae</taxon>
        <taxon>Humibacillus</taxon>
    </lineage>
</organism>
<evidence type="ECO:0000256" key="1">
    <source>
        <dbReference type="SAM" id="MobiDB-lite"/>
    </source>
</evidence>
<dbReference type="SMART" id="SM00530">
    <property type="entry name" value="HTH_XRE"/>
    <property type="match status" value="1"/>
</dbReference>
<feature type="domain" description="HTH cro/C1-type" evidence="2">
    <location>
        <begin position="15"/>
        <end position="65"/>
    </location>
</feature>
<evidence type="ECO:0000259" key="2">
    <source>
        <dbReference type="PROSITE" id="PS50943"/>
    </source>
</evidence>
<dbReference type="OrthoDB" id="3383514at2"/>
<feature type="region of interest" description="Disordered" evidence="1">
    <location>
        <begin position="109"/>
        <end position="142"/>
    </location>
</feature>
<dbReference type="RefSeq" id="WP_141844756.1">
    <property type="nucleotide sequence ID" value="NZ_VFPM01000002.1"/>
</dbReference>
<dbReference type="PROSITE" id="PS50943">
    <property type="entry name" value="HTH_CROC1"/>
    <property type="match status" value="1"/>
</dbReference>
<evidence type="ECO:0000313" key="3">
    <source>
        <dbReference type="EMBL" id="TQM62710.1"/>
    </source>
</evidence>
<dbReference type="AlphaFoldDB" id="A0A543HWP3"/>
<comment type="caution">
    <text evidence="3">The sequence shown here is derived from an EMBL/GenBank/DDBJ whole genome shotgun (WGS) entry which is preliminary data.</text>
</comment>
<proteinExistence type="predicted"/>
<gene>
    <name evidence="3" type="ORF">FBY41_2748</name>
</gene>